<evidence type="ECO:0000256" key="1">
    <source>
        <dbReference type="ARBA" id="ARBA00004651"/>
    </source>
</evidence>
<keyword evidence="4" id="KW-0812">Transmembrane</keyword>
<feature type="transmembrane region" description="Helical" evidence="4">
    <location>
        <begin position="24"/>
        <end position="43"/>
    </location>
</feature>
<keyword evidence="2" id="KW-0813">Transport</keyword>
<evidence type="ECO:0000313" key="6">
    <source>
        <dbReference type="Proteomes" id="UP001177003"/>
    </source>
</evidence>
<evidence type="ECO:0000256" key="4">
    <source>
        <dbReference type="SAM" id="Phobius"/>
    </source>
</evidence>
<dbReference type="PANTHER" id="PTHR45826:SF17">
    <property type="entry name" value="OS12G0580400 PROTEIN"/>
    <property type="match status" value="1"/>
</dbReference>
<protein>
    <submittedName>
        <fullName evidence="5">Uncharacterized protein</fullName>
    </submittedName>
</protein>
<accession>A0AA35V7Q8</accession>
<dbReference type="Proteomes" id="UP001177003">
    <property type="component" value="Chromosome 0"/>
</dbReference>
<organism evidence="5 6">
    <name type="scientific">Lactuca saligna</name>
    <name type="common">Willowleaf lettuce</name>
    <dbReference type="NCBI Taxonomy" id="75948"/>
    <lineage>
        <taxon>Eukaryota</taxon>
        <taxon>Viridiplantae</taxon>
        <taxon>Streptophyta</taxon>
        <taxon>Embryophyta</taxon>
        <taxon>Tracheophyta</taxon>
        <taxon>Spermatophyta</taxon>
        <taxon>Magnoliopsida</taxon>
        <taxon>eudicotyledons</taxon>
        <taxon>Gunneridae</taxon>
        <taxon>Pentapetalae</taxon>
        <taxon>asterids</taxon>
        <taxon>campanulids</taxon>
        <taxon>Asterales</taxon>
        <taxon>Asteraceae</taxon>
        <taxon>Cichorioideae</taxon>
        <taxon>Cichorieae</taxon>
        <taxon>Lactucinae</taxon>
        <taxon>Lactuca</taxon>
    </lineage>
</organism>
<keyword evidence="6" id="KW-1185">Reference proteome</keyword>
<evidence type="ECO:0000256" key="2">
    <source>
        <dbReference type="ARBA" id="ARBA00022448"/>
    </source>
</evidence>
<dbReference type="GO" id="GO:0022857">
    <property type="term" value="F:transmembrane transporter activity"/>
    <property type="evidence" value="ECO:0007669"/>
    <property type="project" value="InterPro"/>
</dbReference>
<dbReference type="InterPro" id="IPR044566">
    <property type="entry name" value="RMV1-like"/>
</dbReference>
<dbReference type="Gene3D" id="1.20.1740.10">
    <property type="entry name" value="Amino acid/polyamine transporter I"/>
    <property type="match status" value="1"/>
</dbReference>
<feature type="transmembrane region" description="Helical" evidence="4">
    <location>
        <begin position="49"/>
        <end position="71"/>
    </location>
</feature>
<name>A0AA35V7Q8_LACSI</name>
<reference evidence="5" key="1">
    <citation type="submission" date="2023-04" db="EMBL/GenBank/DDBJ databases">
        <authorList>
            <person name="Vijverberg K."/>
            <person name="Xiong W."/>
            <person name="Schranz E."/>
        </authorList>
    </citation>
    <scope>NUCLEOTIDE SEQUENCE</scope>
</reference>
<keyword evidence="3" id="KW-1003">Cell membrane</keyword>
<dbReference type="AlphaFoldDB" id="A0AA35V7Q8"/>
<evidence type="ECO:0000313" key="5">
    <source>
        <dbReference type="EMBL" id="CAI9260890.1"/>
    </source>
</evidence>
<keyword evidence="4" id="KW-0472">Membrane</keyword>
<comment type="subcellular location">
    <subcellularLocation>
        <location evidence="1">Cell membrane</location>
        <topology evidence="1">Multi-pass membrane protein</topology>
    </subcellularLocation>
</comment>
<keyword evidence="4" id="KW-1133">Transmembrane helix</keyword>
<proteinExistence type="predicted"/>
<dbReference type="PANTHER" id="PTHR45826">
    <property type="entry name" value="POLYAMINE TRANSPORTER PUT1"/>
    <property type="match status" value="1"/>
</dbReference>
<sequence>MENALYPVLFLDYLKQSLPIFDQLYARIPTLLAITILLIHLNYRSLHIVIFSVVLLASFSLPFAVMGILSIPKIRPKRWITLDFKKLQWRGYFNSMFWNLNYWDKVSTLAGEVEKPSRTFPKA</sequence>
<gene>
    <name evidence="5" type="ORF">LSALG_LOCUS1707</name>
</gene>
<dbReference type="EMBL" id="OX465086">
    <property type="protein sequence ID" value="CAI9260890.1"/>
    <property type="molecule type" value="Genomic_DNA"/>
</dbReference>
<dbReference type="GO" id="GO:0005886">
    <property type="term" value="C:plasma membrane"/>
    <property type="evidence" value="ECO:0007669"/>
    <property type="project" value="UniProtKB-SubCell"/>
</dbReference>
<evidence type="ECO:0000256" key="3">
    <source>
        <dbReference type="ARBA" id="ARBA00022475"/>
    </source>
</evidence>